<evidence type="ECO:0000256" key="5">
    <source>
        <dbReference type="PROSITE-ProRule" id="PRU00042"/>
    </source>
</evidence>
<keyword evidence="2" id="KW-0677">Repeat</keyword>
<dbReference type="SUPFAM" id="SSF57667">
    <property type="entry name" value="beta-beta-alpha zinc fingers"/>
    <property type="match status" value="1"/>
</dbReference>
<reference evidence="8" key="1">
    <citation type="journal article" date="2022" name="bioRxiv">
        <title>Deciphering the potential niche of two novel black yeast fungi from a biological soil crust based on their genomes, phenotypes, and melanin regulation.</title>
        <authorList>
            <consortium name="DOE Joint Genome Institute"/>
            <person name="Carr E.C."/>
            <person name="Barton Q."/>
            <person name="Grambo S."/>
            <person name="Sullivan M."/>
            <person name="Renfro C.M."/>
            <person name="Kuo A."/>
            <person name="Pangilinan J."/>
            <person name="Lipzen A."/>
            <person name="Keymanesh K."/>
            <person name="Savage E."/>
            <person name="Barry K."/>
            <person name="Grigoriev I.V."/>
            <person name="Riekhof W.R."/>
            <person name="Harris S.S."/>
        </authorList>
    </citation>
    <scope>NUCLEOTIDE SEQUENCE</scope>
    <source>
        <strain evidence="8">JF 03-4F</strain>
    </source>
</reference>
<evidence type="ECO:0000256" key="4">
    <source>
        <dbReference type="ARBA" id="ARBA00022833"/>
    </source>
</evidence>
<sequence length="709" mass="77447">MDFRRPHASAGGRKSSYSQDAAVQGSTSRSNSRTSEEGPTEGLSIPGVRFDDPPPPLPPPRYNEELAQGIDLAWNWGNSDPFKLERRLAPINPGSSLYRGYMESRRNSGRSEEGEHVDVDDDYYRRGSTVSTVRSPSQADIRAGFHVPHLVRKPPSPPSTNQRLQGEMPLAQRDFNLSAQAYDQRLLSKIGKPTSPSHPSRRSGSAESTSISHHLSLQTRDFRAQPLSTNELTPASFDPISRWITSPASAGASPGSRPGWRDYNMDHRSPSIESAAASLVLDPELFVHSRPSGLHSTSASVAGFDDLASLASRSQRGSYEHGMFLESDIDIAGDESGGFRNLHLGESQQQAGRRSPKQGMKRRALSPPSEVARDDRSPSRGTSAIESLPKFHATMPARSSVSRYQPKHGSVSSTASSARHNSYASSISLSIAASSMTSISSFDKQSPLDPSQAAYITSAHPVSSPATSITPARKQPPQPPIDTKHLHGKMSIQSAVSDSMLPPVTRIGNSFICDCCPKKPKKFDTEDELRAHQMEKQYSCQYCNNRFKNKNEAERHQNSLHLRRYSWSCAAIVDYRTIFHPVPPTPASATGTAQCDACGYCGEEFTNMPQPDWNGRLDHLTSVHKFGECNQAKKFYRADHFRQHLKHSHAGTSGKWTNMLETVCLREELAQDSAGVSPTGSESSPGRGPSSLPDPPMGGATISESCNET</sequence>
<evidence type="ECO:0000256" key="6">
    <source>
        <dbReference type="SAM" id="MobiDB-lite"/>
    </source>
</evidence>
<protein>
    <recommendedName>
        <fullName evidence="7">C2H2-type domain-containing protein</fullName>
    </recommendedName>
</protein>
<evidence type="ECO:0000259" key="7">
    <source>
        <dbReference type="PROSITE" id="PS50157"/>
    </source>
</evidence>
<feature type="region of interest" description="Disordered" evidence="6">
    <location>
        <begin position="189"/>
        <end position="217"/>
    </location>
</feature>
<keyword evidence="4" id="KW-0862">Zinc</keyword>
<accession>A0AAN6IJS3</accession>
<dbReference type="GO" id="GO:0008270">
    <property type="term" value="F:zinc ion binding"/>
    <property type="evidence" value="ECO:0007669"/>
    <property type="project" value="UniProtKB-KW"/>
</dbReference>
<evidence type="ECO:0000313" key="8">
    <source>
        <dbReference type="EMBL" id="KAI1617814.1"/>
    </source>
</evidence>
<evidence type="ECO:0000256" key="2">
    <source>
        <dbReference type="ARBA" id="ARBA00022737"/>
    </source>
</evidence>
<dbReference type="GO" id="GO:0000981">
    <property type="term" value="F:DNA-binding transcription factor activity, RNA polymerase II-specific"/>
    <property type="evidence" value="ECO:0007669"/>
    <property type="project" value="TreeGrafter"/>
</dbReference>
<feature type="region of interest" description="Disordered" evidence="6">
    <location>
        <begin position="336"/>
        <end position="419"/>
    </location>
</feature>
<feature type="compositionally biased region" description="Low complexity" evidence="6">
    <location>
        <begin position="677"/>
        <end position="691"/>
    </location>
</feature>
<name>A0AAN6IJS3_9EURO</name>
<feature type="compositionally biased region" description="Basic residues" evidence="6">
    <location>
        <begin position="354"/>
        <end position="364"/>
    </location>
</feature>
<feature type="domain" description="C2H2-type" evidence="7">
    <location>
        <begin position="538"/>
        <end position="566"/>
    </location>
</feature>
<dbReference type="GO" id="GO:0000977">
    <property type="term" value="F:RNA polymerase II transcription regulatory region sequence-specific DNA binding"/>
    <property type="evidence" value="ECO:0007669"/>
    <property type="project" value="TreeGrafter"/>
</dbReference>
<dbReference type="PANTHER" id="PTHR24409">
    <property type="entry name" value="ZINC FINGER PROTEIN 142"/>
    <property type="match status" value="1"/>
</dbReference>
<evidence type="ECO:0000256" key="3">
    <source>
        <dbReference type="ARBA" id="ARBA00022771"/>
    </source>
</evidence>
<dbReference type="PROSITE" id="PS00028">
    <property type="entry name" value="ZINC_FINGER_C2H2_1"/>
    <property type="match status" value="1"/>
</dbReference>
<dbReference type="AlphaFoldDB" id="A0AAN6IJS3"/>
<dbReference type="Proteomes" id="UP001203852">
    <property type="component" value="Unassembled WGS sequence"/>
</dbReference>
<dbReference type="InterPro" id="IPR036236">
    <property type="entry name" value="Znf_C2H2_sf"/>
</dbReference>
<feature type="region of interest" description="Disordered" evidence="6">
    <location>
        <begin position="145"/>
        <end position="164"/>
    </location>
</feature>
<dbReference type="InterPro" id="IPR013087">
    <property type="entry name" value="Znf_C2H2_type"/>
</dbReference>
<feature type="compositionally biased region" description="Low complexity" evidence="6">
    <location>
        <begin position="246"/>
        <end position="258"/>
    </location>
</feature>
<dbReference type="PROSITE" id="PS50157">
    <property type="entry name" value="ZINC_FINGER_C2H2_2"/>
    <property type="match status" value="1"/>
</dbReference>
<feature type="region of interest" description="Disordered" evidence="6">
    <location>
        <begin position="246"/>
        <end position="265"/>
    </location>
</feature>
<feature type="compositionally biased region" description="Polar residues" evidence="6">
    <location>
        <begin position="194"/>
        <end position="217"/>
    </location>
</feature>
<evidence type="ECO:0000313" key="9">
    <source>
        <dbReference type="Proteomes" id="UP001203852"/>
    </source>
</evidence>
<evidence type="ECO:0000256" key="1">
    <source>
        <dbReference type="ARBA" id="ARBA00022723"/>
    </source>
</evidence>
<keyword evidence="3 5" id="KW-0863">Zinc-finger</keyword>
<gene>
    <name evidence="8" type="ORF">EDD36DRAFT_12831</name>
</gene>
<keyword evidence="1" id="KW-0479">Metal-binding</keyword>
<dbReference type="Pfam" id="PF24537">
    <property type="entry name" value="zf-C2H2_fungi"/>
    <property type="match status" value="1"/>
</dbReference>
<dbReference type="SMART" id="SM00355">
    <property type="entry name" value="ZnF_C2H2"/>
    <property type="match status" value="3"/>
</dbReference>
<comment type="caution">
    <text evidence="8">The sequence shown here is derived from an EMBL/GenBank/DDBJ whole genome shotgun (WGS) entry which is preliminary data.</text>
</comment>
<organism evidence="8 9">
    <name type="scientific">Exophiala viscosa</name>
    <dbReference type="NCBI Taxonomy" id="2486360"/>
    <lineage>
        <taxon>Eukaryota</taxon>
        <taxon>Fungi</taxon>
        <taxon>Dikarya</taxon>
        <taxon>Ascomycota</taxon>
        <taxon>Pezizomycotina</taxon>
        <taxon>Eurotiomycetes</taxon>
        <taxon>Chaetothyriomycetidae</taxon>
        <taxon>Chaetothyriales</taxon>
        <taxon>Herpotrichiellaceae</taxon>
        <taxon>Exophiala</taxon>
    </lineage>
</organism>
<proteinExistence type="predicted"/>
<dbReference type="GO" id="GO:0005634">
    <property type="term" value="C:nucleus"/>
    <property type="evidence" value="ECO:0007669"/>
    <property type="project" value="TreeGrafter"/>
</dbReference>
<feature type="compositionally biased region" description="Polar residues" evidence="6">
    <location>
        <begin position="410"/>
        <end position="419"/>
    </location>
</feature>
<dbReference type="PANTHER" id="PTHR24409:SF295">
    <property type="entry name" value="AZ2-RELATED"/>
    <property type="match status" value="1"/>
</dbReference>
<dbReference type="Gene3D" id="3.30.160.60">
    <property type="entry name" value="Classic Zinc Finger"/>
    <property type="match status" value="1"/>
</dbReference>
<keyword evidence="9" id="KW-1185">Reference proteome</keyword>
<dbReference type="InterPro" id="IPR057026">
    <property type="entry name" value="Znf-C2H2_ascomycetes"/>
</dbReference>
<feature type="region of interest" description="Disordered" evidence="6">
    <location>
        <begin position="1"/>
        <end position="64"/>
    </location>
</feature>
<dbReference type="EMBL" id="MU404350">
    <property type="protein sequence ID" value="KAI1617814.1"/>
    <property type="molecule type" value="Genomic_DNA"/>
</dbReference>
<feature type="region of interest" description="Disordered" evidence="6">
    <location>
        <begin position="670"/>
        <end position="709"/>
    </location>
</feature>